<evidence type="ECO:0000256" key="4">
    <source>
        <dbReference type="ARBA" id="ARBA00022753"/>
    </source>
</evidence>
<accession>A0A2D0RTC0</accession>
<dbReference type="PANTHER" id="PTHR11506:SF30">
    <property type="entry name" value="LYSOSOME-ASSOCIATED MEMBRANE GLYCOPROTEIN 3"/>
    <property type="match status" value="1"/>
</dbReference>
<keyword evidence="4" id="KW-0967">Endosome</keyword>
<evidence type="ECO:0000256" key="9">
    <source>
        <dbReference type="SAM" id="Phobius"/>
    </source>
</evidence>
<evidence type="ECO:0000313" key="11">
    <source>
        <dbReference type="Proteomes" id="UP000221080"/>
    </source>
</evidence>
<keyword evidence="11" id="KW-1185">Reference proteome</keyword>
<keyword evidence="7" id="KW-0325">Glycoprotein</keyword>
<feature type="disulfide bond" evidence="8">
    <location>
        <begin position="246"/>
        <end position="283"/>
    </location>
</feature>
<protein>
    <submittedName>
        <fullName evidence="12 13">Lysosome-associated membrane glycoprotein 3 isoform X1</fullName>
    </submittedName>
</protein>
<keyword evidence="5 9" id="KW-1133">Transmembrane helix</keyword>
<dbReference type="GO" id="GO:0031902">
    <property type="term" value="C:late endosome membrane"/>
    <property type="evidence" value="ECO:0007669"/>
    <property type="project" value="TreeGrafter"/>
</dbReference>
<gene>
    <name evidence="12 13" type="primary">LOC108270915</name>
</gene>
<evidence type="ECO:0000256" key="3">
    <source>
        <dbReference type="ARBA" id="ARBA00022729"/>
    </source>
</evidence>
<dbReference type="Gene3D" id="2.40.160.110">
    <property type="match status" value="1"/>
</dbReference>
<dbReference type="GO" id="GO:0005765">
    <property type="term" value="C:lysosomal membrane"/>
    <property type="evidence" value="ECO:0007669"/>
    <property type="project" value="UniProtKB-SubCell"/>
</dbReference>
<evidence type="ECO:0000256" key="2">
    <source>
        <dbReference type="ARBA" id="ARBA00022692"/>
    </source>
</evidence>
<feature type="transmembrane region" description="Helical" evidence="9">
    <location>
        <begin position="68"/>
        <end position="87"/>
    </location>
</feature>
<dbReference type="RefSeq" id="XP_017333421.1">
    <property type="nucleotide sequence ID" value="XM_017477932.3"/>
</dbReference>
<dbReference type="GO" id="GO:0072594">
    <property type="term" value="P:establishment of protein localization to organelle"/>
    <property type="evidence" value="ECO:0007669"/>
    <property type="project" value="TreeGrafter"/>
</dbReference>
<keyword evidence="6 8" id="KW-0472">Membrane</keyword>
<reference evidence="12 13" key="2">
    <citation type="submission" date="2025-04" db="UniProtKB">
        <authorList>
            <consortium name="RefSeq"/>
        </authorList>
    </citation>
    <scope>IDENTIFICATION</scope>
    <source>
        <tissue evidence="12 13">Blood</tissue>
    </source>
</reference>
<evidence type="ECO:0000256" key="1">
    <source>
        <dbReference type="ARBA" id="ARBA00004530"/>
    </source>
</evidence>
<evidence type="ECO:0000313" key="12">
    <source>
        <dbReference type="RefSeq" id="XP_017333421.1"/>
    </source>
</evidence>
<dbReference type="GeneID" id="108270915"/>
<evidence type="ECO:0000259" key="10">
    <source>
        <dbReference type="Pfam" id="PF01299"/>
    </source>
</evidence>
<sequence length="325" mass="36510">MIMTEQTHIETETPQTDLYRKRPPTAVDMMALPTKNVPIRVAALLSRIPTNITSRAVSFLKMTNAQRIAMRFFILAALLFVVCGSLSTGNSVSSEVNDSLSSEVFLNQDTKSQHNMSKKPTLQPKESTPLIETYMLKKDGRVCVMARFGMEFVVKEDKKTLYFNMDPNSTKATGFCANKKIVLSLEFDGGNLEFTFIKDGDKSYVQTLRALLEPDPSCKQCKSKSYPGILDHEKLFETTKVKSFKCQSQTTLKLAENLMIKLIPLKIQAFDLPKGTFGEETECMADYTKRIIPIVVGAVVAGIILISVLVYVLMRERRSQGYEQL</sequence>
<dbReference type="InterPro" id="IPR048528">
    <property type="entry name" value="Lamp2-like_luminal"/>
</dbReference>
<organism evidence="11 12">
    <name type="scientific">Ictalurus punctatus</name>
    <name type="common">Channel catfish</name>
    <name type="synonym">Silurus punctatus</name>
    <dbReference type="NCBI Taxonomy" id="7998"/>
    <lineage>
        <taxon>Eukaryota</taxon>
        <taxon>Metazoa</taxon>
        <taxon>Chordata</taxon>
        <taxon>Craniata</taxon>
        <taxon>Vertebrata</taxon>
        <taxon>Euteleostomi</taxon>
        <taxon>Actinopterygii</taxon>
        <taxon>Neopterygii</taxon>
        <taxon>Teleostei</taxon>
        <taxon>Ostariophysi</taxon>
        <taxon>Siluriformes</taxon>
        <taxon>Ictaluridae</taxon>
        <taxon>Ictalurus</taxon>
    </lineage>
</organism>
<comment type="subcellular location">
    <subcellularLocation>
        <location evidence="1">Endosome membrane</location>
        <topology evidence="1">Single-pass type I membrane protein</topology>
    </subcellularLocation>
    <subcellularLocation>
        <location evidence="8">Lysosome membrane</location>
        <topology evidence="8">Single-pass type I membrane protein</topology>
    </subcellularLocation>
</comment>
<evidence type="ECO:0000313" key="13">
    <source>
        <dbReference type="RefSeq" id="XP_047014296.1"/>
    </source>
</evidence>
<dbReference type="PANTHER" id="PTHR11506">
    <property type="entry name" value="LYSOSOME-ASSOCIATED MEMBRANE GLYCOPROTEIN"/>
    <property type="match status" value="1"/>
</dbReference>
<keyword evidence="3" id="KW-0732">Signal</keyword>
<dbReference type="Proteomes" id="UP000221080">
    <property type="component" value="Chromosome 10"/>
</dbReference>
<evidence type="ECO:0000256" key="6">
    <source>
        <dbReference type="ARBA" id="ARBA00023136"/>
    </source>
</evidence>
<keyword evidence="8" id="KW-1015">Disulfide bond</keyword>
<dbReference type="OrthoDB" id="9428839at2759"/>
<evidence type="ECO:0000256" key="7">
    <source>
        <dbReference type="ARBA" id="ARBA00023180"/>
    </source>
</evidence>
<dbReference type="KEGG" id="ipu:108270915"/>
<dbReference type="PRINTS" id="PR00336">
    <property type="entry name" value="LYSASSOCTDMP"/>
</dbReference>
<dbReference type="AlphaFoldDB" id="A0A2D0RTC0"/>
<feature type="domain" description="Lysosome-associated membrane glycoprotein 2-like luminal" evidence="10">
    <location>
        <begin position="131"/>
        <end position="272"/>
    </location>
</feature>
<name>A0A2D0RTC0_ICTPU</name>
<dbReference type="PROSITE" id="PS51407">
    <property type="entry name" value="LAMP_3"/>
    <property type="match status" value="1"/>
</dbReference>
<dbReference type="RefSeq" id="XP_047014296.1">
    <property type="nucleotide sequence ID" value="XM_047158340.2"/>
</dbReference>
<feature type="transmembrane region" description="Helical" evidence="9">
    <location>
        <begin position="291"/>
        <end position="314"/>
    </location>
</feature>
<evidence type="ECO:0000256" key="8">
    <source>
        <dbReference type="PROSITE-ProRule" id="PRU00740"/>
    </source>
</evidence>
<reference evidence="11" key="1">
    <citation type="journal article" date="2016" name="Nat. Commun.">
        <title>The channel catfish genome sequence provides insights into the evolution of scale formation in teleosts.</title>
        <authorList>
            <person name="Liu Z."/>
            <person name="Liu S."/>
            <person name="Yao J."/>
            <person name="Bao L."/>
            <person name="Zhang J."/>
            <person name="Li Y."/>
            <person name="Jiang C."/>
            <person name="Sun L."/>
            <person name="Wang R."/>
            <person name="Zhang Y."/>
            <person name="Zhou T."/>
            <person name="Zeng Q."/>
            <person name="Fu Q."/>
            <person name="Gao S."/>
            <person name="Li N."/>
            <person name="Koren S."/>
            <person name="Jiang Y."/>
            <person name="Zimin A."/>
            <person name="Xu P."/>
            <person name="Phillippy A.M."/>
            <person name="Geng X."/>
            <person name="Song L."/>
            <person name="Sun F."/>
            <person name="Li C."/>
            <person name="Wang X."/>
            <person name="Chen A."/>
            <person name="Jin Y."/>
            <person name="Yuan Z."/>
            <person name="Yang Y."/>
            <person name="Tan S."/>
            <person name="Peatman E."/>
            <person name="Lu J."/>
            <person name="Qin Z."/>
            <person name="Dunham R."/>
            <person name="Li Z."/>
            <person name="Sonstegard T."/>
            <person name="Feng J."/>
            <person name="Danzmann R.G."/>
            <person name="Schroeder S."/>
            <person name="Scheffler B."/>
            <person name="Duke M.V."/>
            <person name="Ballard L."/>
            <person name="Kucuktas H."/>
            <person name="Kaltenboeck L."/>
            <person name="Liu H."/>
            <person name="Armbruster J."/>
            <person name="Xie Y."/>
            <person name="Kirby M.L."/>
            <person name="Tian Y."/>
            <person name="Flanagan M.E."/>
            <person name="Mu W."/>
            <person name="Waldbieser G.C."/>
        </authorList>
    </citation>
    <scope>NUCLEOTIDE SEQUENCE [LARGE SCALE GENOMIC DNA]</scope>
    <source>
        <strain evidence="11">SDA103</strain>
    </source>
</reference>
<proteinExistence type="inferred from homology"/>
<dbReference type="InterPro" id="IPR002000">
    <property type="entry name" value="Lysosome-assoc_membr_glycop"/>
</dbReference>
<evidence type="ECO:0000256" key="5">
    <source>
        <dbReference type="ARBA" id="ARBA00022989"/>
    </source>
</evidence>
<keyword evidence="2 8" id="KW-0812">Transmembrane</keyword>
<comment type="caution">
    <text evidence="8">Lacks conserved residue(s) required for the propagation of feature annotation.</text>
</comment>
<comment type="similarity">
    <text evidence="8">Belongs to the LAMP family.</text>
</comment>
<keyword evidence="8" id="KW-0458">Lysosome</keyword>
<dbReference type="GO" id="GO:0005886">
    <property type="term" value="C:plasma membrane"/>
    <property type="evidence" value="ECO:0007669"/>
    <property type="project" value="TreeGrafter"/>
</dbReference>
<dbReference type="Pfam" id="PF01299">
    <property type="entry name" value="Lamp2-like_luminal"/>
    <property type="match status" value="1"/>
</dbReference>